<dbReference type="Proteomes" id="UP001628179">
    <property type="component" value="Unassembled WGS sequence"/>
</dbReference>
<dbReference type="InterPro" id="IPR051913">
    <property type="entry name" value="GH2_Domain-Containing"/>
</dbReference>
<dbReference type="InterPro" id="IPR017853">
    <property type="entry name" value="GH"/>
</dbReference>
<accession>A0ABQ0G3K2</accession>
<dbReference type="GeneID" id="98173266"/>
<keyword evidence="2" id="KW-1185">Reference proteome</keyword>
<organism evidence="1 2">
    <name type="scientific">Madurella fahalii</name>
    <dbReference type="NCBI Taxonomy" id="1157608"/>
    <lineage>
        <taxon>Eukaryota</taxon>
        <taxon>Fungi</taxon>
        <taxon>Dikarya</taxon>
        <taxon>Ascomycota</taxon>
        <taxon>Pezizomycotina</taxon>
        <taxon>Sordariomycetes</taxon>
        <taxon>Sordariomycetidae</taxon>
        <taxon>Sordariales</taxon>
        <taxon>Sordariales incertae sedis</taxon>
        <taxon>Madurella</taxon>
    </lineage>
</organism>
<dbReference type="EMBL" id="BAAFSV010000001">
    <property type="protein sequence ID" value="GAB1312311.1"/>
    <property type="molecule type" value="Genomic_DNA"/>
</dbReference>
<name>A0ABQ0G3K2_9PEZI</name>
<dbReference type="RefSeq" id="XP_070914044.1">
    <property type="nucleotide sequence ID" value="XM_071057943.1"/>
</dbReference>
<dbReference type="PANTHER" id="PTHR42732:SF1">
    <property type="entry name" value="BETA-MANNOSIDASE"/>
    <property type="match status" value="1"/>
</dbReference>
<sequence>MINIIGLNYQGGYSAYSAFHSKFPSKVIIGSETALYISSRRAYFFPVTSKTIERYSVNGGADNTRKYVSAYKLTKFVWKRFDYLGEPTSYGGNGGARSSYFGIVDLAGFKKDRFYIYQARWRPDLPMAHILPHWTWSARISQVTPVHVFSWGLKVSQPTPLTKQICATARATN</sequence>
<evidence type="ECO:0000313" key="2">
    <source>
        <dbReference type="Proteomes" id="UP001628179"/>
    </source>
</evidence>
<gene>
    <name evidence="1" type="ORF">MFIFM68171_02521</name>
</gene>
<protein>
    <submittedName>
        <fullName evidence="1">Uncharacterized protein</fullName>
    </submittedName>
</protein>
<proteinExistence type="predicted"/>
<evidence type="ECO:0000313" key="1">
    <source>
        <dbReference type="EMBL" id="GAB1312311.1"/>
    </source>
</evidence>
<comment type="caution">
    <text evidence="1">The sequence shown here is derived from an EMBL/GenBank/DDBJ whole genome shotgun (WGS) entry which is preliminary data.</text>
</comment>
<reference evidence="1 2" key="1">
    <citation type="submission" date="2024-09" db="EMBL/GenBank/DDBJ databases">
        <title>Itraconazole resistance in Madurella fahalii resulting from another homologue of gene encoding cytochrome P450 14-alpha sterol demethylase (CYP51).</title>
        <authorList>
            <person name="Yoshioka I."/>
            <person name="Fahal A.H."/>
            <person name="Kaneko S."/>
            <person name="Yaguchi T."/>
        </authorList>
    </citation>
    <scope>NUCLEOTIDE SEQUENCE [LARGE SCALE GENOMIC DNA]</scope>
    <source>
        <strain evidence="1 2">IFM 68171</strain>
    </source>
</reference>
<dbReference type="PANTHER" id="PTHR42732">
    <property type="entry name" value="BETA-GALACTOSIDASE"/>
    <property type="match status" value="1"/>
</dbReference>
<dbReference type="SUPFAM" id="SSF51445">
    <property type="entry name" value="(Trans)glycosidases"/>
    <property type="match status" value="1"/>
</dbReference>
<dbReference type="Gene3D" id="3.20.20.80">
    <property type="entry name" value="Glycosidases"/>
    <property type="match status" value="1"/>
</dbReference>